<evidence type="ECO:0000259" key="4">
    <source>
        <dbReference type="SMART" id="SM00702"/>
    </source>
</evidence>
<name>A0ABW7GR42_9BURK</name>
<dbReference type="RefSeq" id="WP_394513830.1">
    <property type="nucleotide sequence ID" value="NZ_JBIGHX010000010.1"/>
</dbReference>
<sequence>MTTEDPGTMVLLSDAGIDLAAHRQRLREAGRTQIRPALRDEAAARVRAAAEQAPFRLSVNSGAKSLDLSLEELATLQPEQAAKFTELVHAGAAAGFQYCFDTYRLSDEVDAGRLTAGPLAELYRALNAPPFLQHCRQLADDDTIAFCDAQVTRYRPGHFLTMHNDDVAGKGRVMAFVLNLTPDWRADWGGLLLFHGADGNVDGGFTPAFNALNLFKIPCDHSVSLVAPFAPQPRYAVTGWARRK</sequence>
<organism evidence="5 6">
    <name type="scientific">Pelomonas lactea</name>
    <dbReference type="NCBI Taxonomy" id="3299030"/>
    <lineage>
        <taxon>Bacteria</taxon>
        <taxon>Pseudomonadati</taxon>
        <taxon>Pseudomonadota</taxon>
        <taxon>Betaproteobacteria</taxon>
        <taxon>Burkholderiales</taxon>
        <taxon>Sphaerotilaceae</taxon>
        <taxon>Roseateles</taxon>
    </lineage>
</organism>
<keyword evidence="3" id="KW-0560">Oxidoreductase</keyword>
<comment type="caution">
    <text evidence="5">The sequence shown here is derived from an EMBL/GenBank/DDBJ whole genome shotgun (WGS) entry which is preliminary data.</text>
</comment>
<dbReference type="PANTHER" id="PTHR12117">
    <property type="entry name" value="HISTONE ACETYLTRANSFERASE COMPLEX"/>
    <property type="match status" value="1"/>
</dbReference>
<dbReference type="PANTHER" id="PTHR12117:SF0">
    <property type="entry name" value="PROLYL 3-HYDROXYLASE OGFOD1"/>
    <property type="match status" value="1"/>
</dbReference>
<proteinExistence type="predicted"/>
<dbReference type="Proteomes" id="UP001606302">
    <property type="component" value="Unassembled WGS sequence"/>
</dbReference>
<dbReference type="InterPro" id="IPR051842">
    <property type="entry name" value="uS12_prolyl_hydroxylase"/>
</dbReference>
<evidence type="ECO:0000313" key="5">
    <source>
        <dbReference type="EMBL" id="MFG6464431.1"/>
    </source>
</evidence>
<gene>
    <name evidence="5" type="ORF">ACG04Q_22870</name>
</gene>
<evidence type="ECO:0000256" key="3">
    <source>
        <dbReference type="ARBA" id="ARBA00023002"/>
    </source>
</evidence>
<dbReference type="InterPro" id="IPR039558">
    <property type="entry name" value="TPA1/OFD1_N"/>
</dbReference>
<keyword evidence="6" id="KW-1185">Reference proteome</keyword>
<comment type="cofactor">
    <cofactor evidence="1">
        <name>L-ascorbate</name>
        <dbReference type="ChEBI" id="CHEBI:38290"/>
    </cofactor>
</comment>
<evidence type="ECO:0000256" key="1">
    <source>
        <dbReference type="ARBA" id="ARBA00001961"/>
    </source>
</evidence>
<dbReference type="Gene3D" id="2.60.120.620">
    <property type="entry name" value="q2cbj1_9rhob like domain"/>
    <property type="match status" value="1"/>
</dbReference>
<protein>
    <submittedName>
        <fullName evidence="5">2OG-Fe(II) oxygenase</fullName>
    </submittedName>
</protein>
<reference evidence="5 6" key="1">
    <citation type="submission" date="2024-08" db="EMBL/GenBank/DDBJ databases">
        <authorList>
            <person name="Lu H."/>
        </authorList>
    </citation>
    <scope>NUCLEOTIDE SEQUENCE [LARGE SCALE GENOMIC DNA]</scope>
    <source>
        <strain evidence="5 6">DXS20W</strain>
    </source>
</reference>
<evidence type="ECO:0000256" key="2">
    <source>
        <dbReference type="ARBA" id="ARBA00022964"/>
    </source>
</evidence>
<dbReference type="EMBL" id="JBIGHX010000010">
    <property type="protein sequence ID" value="MFG6464431.1"/>
    <property type="molecule type" value="Genomic_DNA"/>
</dbReference>
<feature type="domain" description="Prolyl 4-hydroxylase alpha subunit" evidence="4">
    <location>
        <begin position="68"/>
        <end position="242"/>
    </location>
</feature>
<dbReference type="InterPro" id="IPR006620">
    <property type="entry name" value="Pro_4_hyd_alph"/>
</dbReference>
<evidence type="ECO:0000313" key="6">
    <source>
        <dbReference type="Proteomes" id="UP001606302"/>
    </source>
</evidence>
<dbReference type="Pfam" id="PF13661">
    <property type="entry name" value="2OG-FeII_Oxy_4"/>
    <property type="match status" value="1"/>
</dbReference>
<keyword evidence="2" id="KW-0223">Dioxygenase</keyword>
<dbReference type="SMART" id="SM00702">
    <property type="entry name" value="P4Hc"/>
    <property type="match status" value="1"/>
</dbReference>
<accession>A0ABW7GR42</accession>